<feature type="transmembrane region" description="Helical" evidence="1">
    <location>
        <begin position="108"/>
        <end position="134"/>
    </location>
</feature>
<reference evidence="2 3" key="1">
    <citation type="submission" date="2014-11" db="EMBL/GenBank/DDBJ databases">
        <authorList>
            <person name="Wibberg Daniel"/>
        </authorList>
    </citation>
    <scope>NUCLEOTIDE SEQUENCE [LARGE SCALE GENOMIC DNA]</scope>
    <source>
        <strain evidence="2">Rhizoctonia solani AG1-IB 7/3/14</strain>
    </source>
</reference>
<dbReference type="Proteomes" id="UP000059188">
    <property type="component" value="Unassembled WGS sequence"/>
</dbReference>
<evidence type="ECO:0000256" key="1">
    <source>
        <dbReference type="SAM" id="Phobius"/>
    </source>
</evidence>
<keyword evidence="1" id="KW-0472">Membrane</keyword>
<dbReference type="OrthoDB" id="2501127at2759"/>
<dbReference type="EMBL" id="LN679122">
    <property type="protein sequence ID" value="CEL56528.1"/>
    <property type="molecule type" value="Genomic_DNA"/>
</dbReference>
<evidence type="ECO:0000313" key="2">
    <source>
        <dbReference type="EMBL" id="CEL56528.1"/>
    </source>
</evidence>
<feature type="transmembrane region" description="Helical" evidence="1">
    <location>
        <begin position="39"/>
        <end position="58"/>
    </location>
</feature>
<name>A0A0B7FJY3_THACB</name>
<feature type="transmembrane region" description="Helical" evidence="1">
    <location>
        <begin position="70"/>
        <end position="88"/>
    </location>
</feature>
<sequence length="171" mass="19935">MVVFSLTIVRLNYTDRRRDPRVDPLRNGQAFYDPPIPELLVSSFLTMCIAPWMMFVIYRRYGHNILTKTWFELLCLFVLWGLWLGGAASATALWPNLNWCQIYQPCRILVALIAFAWMGFILLTFLMVGTLFVASTRAGWYDHTHSEWSFDTRGDGLQNGQGTKHRTYPRY</sequence>
<accession>A0A0B7FJY3</accession>
<organism evidence="2 3">
    <name type="scientific">Thanatephorus cucumeris (strain AG1-IB / isolate 7/3/14)</name>
    <name type="common">Lettuce bottom rot fungus</name>
    <name type="synonym">Rhizoctonia solani</name>
    <dbReference type="NCBI Taxonomy" id="1108050"/>
    <lineage>
        <taxon>Eukaryota</taxon>
        <taxon>Fungi</taxon>
        <taxon>Dikarya</taxon>
        <taxon>Basidiomycota</taxon>
        <taxon>Agaricomycotina</taxon>
        <taxon>Agaricomycetes</taxon>
        <taxon>Cantharellales</taxon>
        <taxon>Ceratobasidiaceae</taxon>
        <taxon>Rhizoctonia</taxon>
        <taxon>Rhizoctonia solani AG-1</taxon>
    </lineage>
</organism>
<keyword evidence="1" id="KW-1133">Transmembrane helix</keyword>
<keyword evidence="3" id="KW-1185">Reference proteome</keyword>
<keyword evidence="1" id="KW-0812">Transmembrane</keyword>
<gene>
    <name evidence="2" type="ORF">RSOLAG1IB_07877</name>
</gene>
<proteinExistence type="predicted"/>
<dbReference type="AlphaFoldDB" id="A0A0B7FJY3"/>
<evidence type="ECO:0008006" key="4">
    <source>
        <dbReference type="Google" id="ProtNLM"/>
    </source>
</evidence>
<protein>
    <recommendedName>
        <fullName evidence="4">MARVEL domain-containing protein</fullName>
    </recommendedName>
</protein>
<evidence type="ECO:0000313" key="3">
    <source>
        <dbReference type="Proteomes" id="UP000059188"/>
    </source>
</evidence>